<comment type="caution">
    <text evidence="3">The sequence shown here is derived from an EMBL/GenBank/DDBJ whole genome shotgun (WGS) entry which is preliminary data.</text>
</comment>
<evidence type="ECO:0000313" key="3">
    <source>
        <dbReference type="EMBL" id="ROT85995.1"/>
    </source>
</evidence>
<keyword evidence="4" id="KW-1185">Reference proteome</keyword>
<evidence type="ECO:0000256" key="1">
    <source>
        <dbReference type="SAM" id="MobiDB-lite"/>
    </source>
</evidence>
<dbReference type="SMART" id="SM00008">
    <property type="entry name" value="HormR"/>
    <property type="match status" value="1"/>
</dbReference>
<dbReference type="AlphaFoldDB" id="A0A423UBF4"/>
<dbReference type="GO" id="GO:0004930">
    <property type="term" value="F:G protein-coupled receptor activity"/>
    <property type="evidence" value="ECO:0007669"/>
    <property type="project" value="InterPro"/>
</dbReference>
<proteinExistence type="predicted"/>
<feature type="compositionally biased region" description="Pro residues" evidence="1">
    <location>
        <begin position="244"/>
        <end position="257"/>
    </location>
</feature>
<dbReference type="Gene3D" id="4.10.1240.10">
    <property type="entry name" value="GPCR, family 2, extracellular hormone receptor domain"/>
    <property type="match status" value="1"/>
</dbReference>
<feature type="non-terminal residue" evidence="3">
    <location>
        <position position="1"/>
    </location>
</feature>
<feature type="compositionally biased region" description="Low complexity" evidence="1">
    <location>
        <begin position="114"/>
        <end position="136"/>
    </location>
</feature>
<name>A0A423UBF4_PENVA</name>
<feature type="region of interest" description="Disordered" evidence="1">
    <location>
        <begin position="385"/>
        <end position="433"/>
    </location>
</feature>
<feature type="compositionally biased region" description="Pro residues" evidence="1">
    <location>
        <begin position="390"/>
        <end position="403"/>
    </location>
</feature>
<sequence>IRCPAVHDGLACWPTTAGGMYALVPCPPSFTLHPNTTKRASRYCGQDGEWEPDAADYLACATDDIFAKLVFPLFIVTITSPSLHPQHHNITILSLFPPTYPTNKTSPSVNLSIPNTTSPSTHHPNTTSPSTHHPNTASQLTIPNTTSPSTIHHHSPSPHHITIKSTSPTPHHHQLTIPNTTSPSTSPSPTTTSSINSPSQHTSSSTHPTPHPINSPSPITIPPTLPSQIHLLTIAITLSSPSLSTPPPLHDNNPPTPSNHRFPQSSPSLAQSPSIPHPLHHLSKIPNTINSLSLQPLFVSLTINLTHPSLHLSPPSLTITITKPSPFAPSPLIPILHRFIPPHSLPSSPLPTSSPIPSSPFSHPPLPHPHPHSLFLTLTLPHTPHSLSLTPPPPPPLSPPTPFLTPHTLSLTPSITTPSSSSSATMNIHYNKY</sequence>
<dbReference type="EMBL" id="QCYY01000086">
    <property type="protein sequence ID" value="ROT85995.1"/>
    <property type="molecule type" value="Genomic_DNA"/>
</dbReference>
<gene>
    <name evidence="3" type="ORF">C7M84_024622</name>
</gene>
<evidence type="ECO:0000313" key="4">
    <source>
        <dbReference type="Proteomes" id="UP000283509"/>
    </source>
</evidence>
<feature type="compositionally biased region" description="Low complexity" evidence="1">
    <location>
        <begin position="404"/>
        <end position="423"/>
    </location>
</feature>
<evidence type="ECO:0000259" key="2">
    <source>
        <dbReference type="PROSITE" id="PS50227"/>
    </source>
</evidence>
<feature type="domain" description="G-protein coupled receptors family 2 profile 1" evidence="2">
    <location>
        <begin position="1"/>
        <end position="64"/>
    </location>
</feature>
<dbReference type="OrthoDB" id="6410719at2759"/>
<feature type="compositionally biased region" description="Polar residues" evidence="1">
    <location>
        <begin position="104"/>
        <end position="113"/>
    </location>
</feature>
<reference evidence="3 4" key="1">
    <citation type="submission" date="2018-04" db="EMBL/GenBank/DDBJ databases">
        <authorList>
            <person name="Zhang X."/>
            <person name="Yuan J."/>
            <person name="Li F."/>
            <person name="Xiang J."/>
        </authorList>
    </citation>
    <scope>NUCLEOTIDE SEQUENCE [LARGE SCALE GENOMIC DNA]</scope>
    <source>
        <tissue evidence="3">Muscle</tissue>
    </source>
</reference>
<feature type="compositionally biased region" description="Low complexity" evidence="1">
    <location>
        <begin position="176"/>
        <end position="208"/>
    </location>
</feature>
<feature type="region of interest" description="Disordered" evidence="1">
    <location>
        <begin position="242"/>
        <end position="278"/>
    </location>
</feature>
<organism evidence="3 4">
    <name type="scientific">Penaeus vannamei</name>
    <name type="common">Whiteleg shrimp</name>
    <name type="synonym">Litopenaeus vannamei</name>
    <dbReference type="NCBI Taxonomy" id="6689"/>
    <lineage>
        <taxon>Eukaryota</taxon>
        <taxon>Metazoa</taxon>
        <taxon>Ecdysozoa</taxon>
        <taxon>Arthropoda</taxon>
        <taxon>Crustacea</taxon>
        <taxon>Multicrustacea</taxon>
        <taxon>Malacostraca</taxon>
        <taxon>Eumalacostraca</taxon>
        <taxon>Eucarida</taxon>
        <taxon>Decapoda</taxon>
        <taxon>Dendrobranchiata</taxon>
        <taxon>Penaeoidea</taxon>
        <taxon>Penaeidae</taxon>
        <taxon>Penaeus</taxon>
    </lineage>
</organism>
<protein>
    <recommendedName>
        <fullName evidence="2">G-protein coupled receptors family 2 profile 1 domain-containing protein</fullName>
    </recommendedName>
</protein>
<feature type="compositionally biased region" description="Low complexity" evidence="1">
    <location>
        <begin position="263"/>
        <end position="274"/>
    </location>
</feature>
<reference evidence="3 4" key="2">
    <citation type="submission" date="2019-01" db="EMBL/GenBank/DDBJ databases">
        <title>The decoding of complex shrimp genome reveals the adaptation for benthos swimmer, frequently molting mechanism and breeding impact on genome.</title>
        <authorList>
            <person name="Sun Y."/>
            <person name="Gao Y."/>
            <person name="Yu Y."/>
        </authorList>
    </citation>
    <scope>NUCLEOTIDE SEQUENCE [LARGE SCALE GENOMIC DNA]</scope>
    <source>
        <tissue evidence="3">Muscle</tissue>
    </source>
</reference>
<accession>A0A423UBF4</accession>
<dbReference type="Proteomes" id="UP000283509">
    <property type="component" value="Unassembled WGS sequence"/>
</dbReference>
<dbReference type="InterPro" id="IPR036445">
    <property type="entry name" value="GPCR_2_extracell_dom_sf"/>
</dbReference>
<dbReference type="PROSITE" id="PS50227">
    <property type="entry name" value="G_PROTEIN_RECEP_F2_3"/>
    <property type="match status" value="1"/>
</dbReference>
<dbReference type="GO" id="GO:0016020">
    <property type="term" value="C:membrane"/>
    <property type="evidence" value="ECO:0007669"/>
    <property type="project" value="InterPro"/>
</dbReference>
<feature type="compositionally biased region" description="Pro residues" evidence="1">
    <location>
        <begin position="209"/>
        <end position="224"/>
    </location>
</feature>
<feature type="compositionally biased region" description="Polar residues" evidence="1">
    <location>
        <begin position="424"/>
        <end position="433"/>
    </location>
</feature>
<feature type="region of interest" description="Disordered" evidence="1">
    <location>
        <begin position="104"/>
        <end position="224"/>
    </location>
</feature>
<dbReference type="Pfam" id="PF02793">
    <property type="entry name" value="HRM"/>
    <property type="match status" value="1"/>
</dbReference>
<dbReference type="InterPro" id="IPR001879">
    <property type="entry name" value="GPCR_2_extracellular_dom"/>
</dbReference>
<dbReference type="SUPFAM" id="SSF111418">
    <property type="entry name" value="Hormone receptor domain"/>
    <property type="match status" value="1"/>
</dbReference>